<sequence length="248" mass="27727">MSVIVSLTTIPPRFSHIGSTLDGLLRQTAKLDEIRLYIPRKYRRFPDYDGNLPEVPAGVRIVRCDDDFGPASKVLHAVDDLHGSDCKLIYCDDDRRYQPDYFEQMIPESDKRDGTCIAVATRDISEICATQGEQPGPRARPYRKDLYYRLRRIGQICSKPFGGGRQRPSWPRNSDAGFADIARGVGAVLVRPDFFDAAAYDISDVLWSVDDVWLSGQLARLNIPIWGLSDINMPPPAAGEDVANLLDA</sequence>
<accession>A0ABZ2V833</accession>
<reference evidence="2" key="1">
    <citation type="submission" date="2024-04" db="EMBL/GenBank/DDBJ databases">
        <title>Phylogenomic analyses of a clade within the roseobacter group suggest taxonomic reassignments of species of the genera Aestuariivita, Citreicella, Loktanella, Nautella, Pelagibaca, Ruegeria, Thalassobius, Thiobacimonas and Tropicibacter, and the proposal o.</title>
        <authorList>
            <person name="Jeon C.O."/>
        </authorList>
    </citation>
    <scope>NUCLEOTIDE SEQUENCE [LARGE SCALE GENOMIC DNA]</scope>
    <source>
        <strain evidence="2">BS5-3</strain>
    </source>
</reference>
<proteinExistence type="predicted"/>
<name>A0ABZ2V833_9RHOB</name>
<evidence type="ECO:0000313" key="2">
    <source>
        <dbReference type="Proteomes" id="UP001440612"/>
    </source>
</evidence>
<dbReference type="RefSeq" id="WP_341368435.1">
    <property type="nucleotide sequence ID" value="NZ_CP150951.2"/>
</dbReference>
<dbReference type="SUPFAM" id="SSF53448">
    <property type="entry name" value="Nucleotide-diphospho-sugar transferases"/>
    <property type="match status" value="1"/>
</dbReference>
<protein>
    <submittedName>
        <fullName evidence="1">Glycosyltransferase family 2 protein</fullName>
    </submittedName>
</protein>
<dbReference type="InterPro" id="IPR029044">
    <property type="entry name" value="Nucleotide-diphossugar_trans"/>
</dbReference>
<dbReference type="EMBL" id="CP150951">
    <property type="protein sequence ID" value="WZC50333.1"/>
    <property type="molecule type" value="Genomic_DNA"/>
</dbReference>
<keyword evidence="2" id="KW-1185">Reference proteome</keyword>
<evidence type="ECO:0000313" key="1">
    <source>
        <dbReference type="EMBL" id="WZC50333.1"/>
    </source>
</evidence>
<dbReference type="Proteomes" id="UP001440612">
    <property type="component" value="Chromosome"/>
</dbReference>
<gene>
    <name evidence="1" type="ORF">AABB29_06760</name>
</gene>
<organism evidence="1 2">
    <name type="scientific">Yoonia phaeophyticola</name>
    <dbReference type="NCBI Taxonomy" id="3137369"/>
    <lineage>
        <taxon>Bacteria</taxon>
        <taxon>Pseudomonadati</taxon>
        <taxon>Pseudomonadota</taxon>
        <taxon>Alphaproteobacteria</taxon>
        <taxon>Rhodobacterales</taxon>
        <taxon>Paracoccaceae</taxon>
        <taxon>Yoonia</taxon>
    </lineage>
</organism>